<dbReference type="PANTHER" id="PTHR24027">
    <property type="entry name" value="CADHERIN-23"/>
    <property type="match status" value="1"/>
</dbReference>
<feature type="domain" description="Cadherin" evidence="17">
    <location>
        <begin position="1177"/>
        <end position="1275"/>
    </location>
</feature>
<gene>
    <name evidence="18" type="ORF">C0Q70_15057</name>
</gene>
<feature type="domain" description="Cadherin" evidence="17">
    <location>
        <begin position="3226"/>
        <end position="3335"/>
    </location>
</feature>
<accession>A0A2T7NTU3</accession>
<dbReference type="GO" id="GO:0008013">
    <property type="term" value="F:beta-catenin binding"/>
    <property type="evidence" value="ECO:0007669"/>
    <property type="project" value="TreeGrafter"/>
</dbReference>
<keyword evidence="7" id="KW-0677">Repeat</keyword>
<evidence type="ECO:0000259" key="17">
    <source>
        <dbReference type="PROSITE" id="PS50268"/>
    </source>
</evidence>
<feature type="domain" description="Cadherin" evidence="17">
    <location>
        <begin position="434"/>
        <end position="545"/>
    </location>
</feature>
<evidence type="ECO:0000256" key="4">
    <source>
        <dbReference type="ARBA" id="ARBA00022692"/>
    </source>
</evidence>
<dbReference type="STRING" id="400727.A0A2T7NTU3"/>
<proteinExistence type="predicted"/>
<dbReference type="GO" id="GO:0016342">
    <property type="term" value="C:catenin complex"/>
    <property type="evidence" value="ECO:0007669"/>
    <property type="project" value="TreeGrafter"/>
</dbReference>
<dbReference type="GO" id="GO:0005509">
    <property type="term" value="F:calcium ion binding"/>
    <property type="evidence" value="ECO:0007669"/>
    <property type="project" value="UniProtKB-UniRule"/>
</dbReference>
<feature type="domain" description="Cadherin" evidence="17">
    <location>
        <begin position="1488"/>
        <end position="1594"/>
    </location>
</feature>
<keyword evidence="8 14" id="KW-0106">Calcium</keyword>
<dbReference type="InterPro" id="IPR002126">
    <property type="entry name" value="Cadherin-like_dom"/>
</dbReference>
<dbReference type="SMART" id="SM00112">
    <property type="entry name" value="CA"/>
    <property type="match status" value="31"/>
</dbReference>
<dbReference type="FunFam" id="2.60.40.60:FF:000033">
    <property type="entry name" value="FAT atypical cadherin 1"/>
    <property type="match status" value="1"/>
</dbReference>
<evidence type="ECO:0000256" key="10">
    <source>
        <dbReference type="ARBA" id="ARBA00022989"/>
    </source>
</evidence>
<dbReference type="GO" id="GO:0016477">
    <property type="term" value="P:cell migration"/>
    <property type="evidence" value="ECO:0007669"/>
    <property type="project" value="TreeGrafter"/>
</dbReference>
<feature type="region of interest" description="Disordered" evidence="15">
    <location>
        <begin position="3667"/>
        <end position="3686"/>
    </location>
</feature>
<dbReference type="GO" id="GO:0007156">
    <property type="term" value="P:homophilic cell adhesion via plasma membrane adhesion molecules"/>
    <property type="evidence" value="ECO:0007669"/>
    <property type="project" value="InterPro"/>
</dbReference>
<dbReference type="FunFam" id="2.60.40.60:FF:000015">
    <property type="entry name" value="FAT atypical cadherin 1"/>
    <property type="match status" value="3"/>
</dbReference>
<dbReference type="InterPro" id="IPR015919">
    <property type="entry name" value="Cadherin-like_sf"/>
</dbReference>
<keyword evidence="13" id="KW-0325">Glycoprotein</keyword>
<keyword evidence="12" id="KW-1015">Disulfide bond</keyword>
<sequence>MIRRLAGGDIKKRQSRPLPAISHLDSVETNDVTAGYRRFAYRWFLRDFVDNTDNVGRAPDGRVYRRSLQWYSSIKSHSRLRPLSGEEIFPKHCLQKDSNIIRLTNIAECLPTAPVFTNVASDGSTRTTVSEQEASGSTIFTLSATDADNDALTYNLINPVEFSISGQVINLATTLNYETTQTYTIVVTVSDGTGNVVTGTITVDVININDETPTISATTYIASIAENQSPGTVVPFSLTITDADATDTTLGEKLTYSLEGVDSSSFVINSLTGQITTAVRLDREVKDTYDQLVIKVQDAATPTPHTATASLTVSVSDLNDVTPSCTPAVYYVTVAENTAQGASLTTLTCSDTDLSQNGFNTIAYTIASGDPGNVFQLSASQLQTGATAIDYETHQLYTLVIHVADSPTSGSANTGTVTVLVTVTGVNEYAPTWTAAPADISIAEDWAVGDTIFTITASDNDRGSDGTIGYSITNIVDDQSHVVAGIFRMDAVSGVLSTLQALDRDSGVTSYRITLKAEDKGSPSRSVTSSVTITITDVNDNDPVFTSSGYSKTLGESSATAGASLVVVSATDLDQSPVFTYSVGSVLVGNPAGTFEFDSSSAGLFKLATAIDLENHGYAYSLVRILVTDGGTPIRTGTATVTVSVFATNDFDPQFVTVPSGTVTVSEADPPGTLVTVVSATDQDIGSDGVVTLSITGGNTGNAFTILSNGEIRTLSTLDYEGGTISYNLVVTATDGGSTRRSASTTISIAISNANDNSPVCTSTLITATLPESATTTTVVASPSCSDADGNTLTYTLVSGNTDSKFAISSSSGQITLANTVDYDSGTKSYVLQVSVTDGTNVQTLTVNVNISPVNEATPTFTSSPTVTVSESEAAGYVVTTYTATDSDLAPHAITQYAITAVTQSGSSLFSIDRSSGTIRLLAPLDYDTLPVGSKQYVVTVTATDGGGLVGTGSVTVAVSDVNDNAPVCSQSSWSTTVLESVSTFPSVVINSLGCSDTEDGTSLTYTLNQSPGSMFSVVNGRIEQNAAVDYESSPLHVLSVVVADSGTPSLSTTVIVNIIVQNVNEGPPVFGGPYTATKAENVAIGTSVAQLVATDPDGATNSYGNPQYSILSGDPNGQFNIDSSTGLVTTRAALDAETTASYILVVQALEKGGANSATATLTVTVTDVNDVTPSCTVSTFARTVSEATATGSTILTLTCTDGDVTATTLTYSLASGDASLFAMTSNALTLSAQLDYDVGTTKYDVTIQVSDGVHSAYVVGSVSVGPVNEFDPVFSQTTYTTSVSESFSVGGTVITVTATDGDSSSTADGVVTYGFVSSSSTFAIVSSSGAIVLSSSLDRELVATYTLLVTAHDVATTVTATVSIIVNDVNDNPPVFASALYTAAVSETASSPATVVTVSASDADDPATNNNGVVVYSITAGNTNGHFTIGSSTGVITTTTQLNAASLSSYILTVTAKDRNGASGALSATCLVTVTVTAVNQYDPVFTSSTYSYTVAENTAVGTELVQVSATDADSGSGGVVTYSMTSHTKFLLSADGWISVKAALDHETTPTAYTFDVIAYDQGSPQRSATATVSITIGDVNDNTALCTLSVVSVQKREDYTGTITTLTCTDADAGSNAALTYTIHSVDGVAGGGAGSFSVSSAGVVSVSQLNYEVATSHEVVVVVADGGSPPRSTSVLVVVTVSDVNEFDPAFSSTPFSANIAENEALGATVLSVTASDSDGSDTMTYSLSSTTYLEVSALTGDITLKARLDYETTHSYSVDVCATDSNTVDARRSVCVAISITVTDANDNDPIFAPSVYVASVDENTSAGTTVVTVTATDRDVLAAGGTVSYSIASGNTGSVFRVDAAAGHVVIDDNTGLDYEAVRVFNLVVAANDGGGRSAQAVVTITVNPRNEATPTFSPASSTISIAENAAVGFSVATITATDADSGPDGQLTYSITAGASGKFAIESASGKVTLVASLDRETTQSYVLRIEAVDGGTTNPSAKTGTYSLTIDVTDVNDVTPACTNAYYSAAVPEDSAVGAAVTTLTCSDGDLDPSNLNNALTYTITGGNSAGHFAVGASGAVTVSAASLDRETTSSYILTIEVADRATNVNDNRPVFTSSPYTLAVAENRPVGYTVGTVSATDQDAGSNAAITYSLVSASIAGKFAVDATTGVVTVAGALDYETTTSYTLVVSATDRGAVPLSATTTVSISVSDVNDNGPICVASVYTATLPENADPATAVVVTVSCPDADTPVVTYSLTDTKFAVNPSTGVVSLLSALDCETAQAHTLTVTASDGTYTATTTVQDVDASDADVTDNVLTYSITSGNAAGKFTIDSATGVIQVLGSLDRETTSSYSLTLKVADGSGAGSRSSTTSIVITITDVNDNDPVCSPASYVASVNEDVAVSTTVVALTCSDADAGVTLAYTLLTSGNTGTAFAIGASSGAITVATALDYETLKAYALRVEVSDQSTPSARTTTVPVSVAVQPTNEFSPTFPASGYGNTDVSESTSVGTVILTVTATDGDVGLLQGTVRYSIISGNSLGHFAIDSASGGIKVAKALDRETTASYSLSIKAEDEFTGSPTLRSGVTTVGITILDVNDNYPVFNPTLYSVTVLETAPTGGTVATVTVSDDDAGTNTALTVTIVSGNTGNAFSISGSHVILNANLDYETTTSYELILRAADQGTPTLTAQAMVVVTVGPVNEQAPLLTDTSVTLSISEATPIGTLIYTASASDSDTGGNNDGTVTYSIISGDTTPNSFYIGSTNGKVLVLSTLDYDTHPQAYTLTVEARDGGGLTSTAQLTITLLDENDNTPQFTRNTYTSTLNENVSLGTTVLTVTATDLDSGTNGQVSYSITGFNGPSSFTIDSTTGIITTSGIIDYESLHVRYLVVKAVDAGATPLSSTCLVRITIVDLNDNSPVVVPDDFTVTVAEDATIGTRVAAVAATDADSSANNNNVVVFGLSSTHFQVNPNTGDITTVAALDRETTPSFILLVTATDQGTDPHQNTVTSTVTVSLVDVNDNTPVISGTYDRTVSEDTAVNTIVVTVLATDADAGDNARLTYTITSGNTNSDFKMISSTGMLQIAKPLDRETTSLYHLKITVSDNSPTAARSSSTTVTLTISDVNDNDPIFSGLPYSFSVAENSNTGVTIGRLTATDADEGQNANLLFSFVTFWTGGSSYFSLNAAYGRITTAVSTLDRETQASYLVRCRVYDQGSPQRFADVNVSITITDVNDNPPVIAAGSYNVSVAENSAVMTSVLTISATDADIGVNADITYSIDTSTTRDFRASKYLQINGTSGEISVKSNIDYETDHSFVFVVVAADGGSPTFSDTTTVTVNVVDKNDNAPVFASTFINTEVAYAGQCSSAIATLTCTDADSGVNAQTLCYFSSNGYGSLFSIDGTACSVELSSIATSNTRYLLEVQCRDSGSPLQIAATHATVRVDTFIPDNVAIRFSLSISRSSFLAQQSTFLSNVQTLVRDQFPNAMVRLWCIEEREGTASSPSSTGRRRLLADQPVDVLVYATKDNTTNSNANTGQTKAFVSSAQLVSIFASDSTGTPSSAVSGSGWDYFGVEAVVEYAETSTPWIKTTEGIVVVTVCCVLALALLVLLIVLCLRCCNRRRRLCVCVPVTPVRALIAEAKSQPVREKPVITGSEYDSGLTQPYFKKSVTHAEMSVDPVFVDTDRRPAGRRPTQDNLTPRPVPFASPRGVVLFSKNPTDVYPVVNRDFDGRALDPKTGRIYEYNTRTNERRWLEPPPPYQQN</sequence>
<name>A0A2T7NTU3_POMCA</name>
<feature type="domain" description="Cadherin" evidence="17">
    <location>
        <begin position="1276"/>
        <end position="1377"/>
    </location>
</feature>
<keyword evidence="2" id="KW-1003">Cell membrane</keyword>
<dbReference type="PRINTS" id="PR00205">
    <property type="entry name" value="CADHERIN"/>
</dbReference>
<feature type="domain" description="Cadherin" evidence="17">
    <location>
        <begin position="2011"/>
        <end position="2094"/>
    </location>
</feature>
<feature type="domain" description="Cadherin" evidence="17">
    <location>
        <begin position="2105"/>
        <end position="2209"/>
    </location>
</feature>
<dbReference type="FunFam" id="2.60.40.60:FF:000146">
    <property type="entry name" value="cadherin-23 isoform X1"/>
    <property type="match status" value="1"/>
</dbReference>
<feature type="domain" description="Cadherin" evidence="17">
    <location>
        <begin position="1798"/>
        <end position="1903"/>
    </location>
</feature>
<feature type="domain" description="Cadherin" evidence="17">
    <location>
        <begin position="2908"/>
        <end position="3012"/>
    </location>
</feature>
<evidence type="ECO:0000313" key="18">
    <source>
        <dbReference type="EMBL" id="PVD24574.1"/>
    </source>
</evidence>
<feature type="domain" description="Cadherin" evidence="17">
    <location>
        <begin position="2803"/>
        <end position="2907"/>
    </location>
</feature>
<feature type="domain" description="Cadherin" evidence="17">
    <location>
        <begin position="1606"/>
        <end position="1695"/>
    </location>
</feature>
<feature type="domain" description="Cadherin" evidence="17">
    <location>
        <begin position="3012"/>
        <end position="3117"/>
    </location>
</feature>
<evidence type="ECO:0000256" key="3">
    <source>
        <dbReference type="ARBA" id="ARBA00022536"/>
    </source>
</evidence>
<evidence type="ECO:0000313" key="19">
    <source>
        <dbReference type="Proteomes" id="UP000245119"/>
    </source>
</evidence>
<keyword evidence="3" id="KW-0245">EGF-like domain</keyword>
<feature type="domain" description="Cadherin" evidence="17">
    <location>
        <begin position="2593"/>
        <end position="2695"/>
    </location>
</feature>
<comment type="subcellular location">
    <subcellularLocation>
        <location evidence="1">Cell membrane</location>
        <topology evidence="1">Single-pass type I membrane protein</topology>
    </subcellularLocation>
</comment>
<keyword evidence="9" id="KW-0130">Cell adhesion</keyword>
<dbReference type="Gene3D" id="2.60.40.60">
    <property type="entry name" value="Cadherins"/>
    <property type="match status" value="32"/>
</dbReference>
<dbReference type="FunFam" id="2.60.40.60:FF:000020">
    <property type="entry name" value="Dachsous cadherin-related 1b"/>
    <property type="match status" value="9"/>
</dbReference>
<dbReference type="InterPro" id="IPR020894">
    <property type="entry name" value="Cadherin_CS"/>
</dbReference>
<dbReference type="FunFam" id="2.60.40.60:FF:000005">
    <property type="entry name" value="Protocadherin 9"/>
    <property type="match status" value="1"/>
</dbReference>
<dbReference type="Proteomes" id="UP000245119">
    <property type="component" value="Linkage Group LG9"/>
</dbReference>
<evidence type="ECO:0000256" key="12">
    <source>
        <dbReference type="ARBA" id="ARBA00023157"/>
    </source>
</evidence>
<evidence type="ECO:0000256" key="16">
    <source>
        <dbReference type="SAM" id="Phobius"/>
    </source>
</evidence>
<feature type="domain" description="Cadherin" evidence="17">
    <location>
        <begin position="657"/>
        <end position="761"/>
    </location>
</feature>
<feature type="domain" description="Cadherin" evidence="17">
    <location>
        <begin position="762"/>
        <end position="861"/>
    </location>
</feature>
<evidence type="ECO:0000256" key="14">
    <source>
        <dbReference type="PROSITE-ProRule" id="PRU00043"/>
    </source>
</evidence>
<feature type="domain" description="Cadherin" evidence="17">
    <location>
        <begin position="546"/>
        <end position="655"/>
    </location>
</feature>
<feature type="domain" description="Cadherin" evidence="17">
    <location>
        <begin position="861"/>
        <end position="969"/>
    </location>
</feature>
<keyword evidence="19" id="KW-1185">Reference proteome</keyword>
<feature type="domain" description="Cadherin" evidence="17">
    <location>
        <begin position="1904"/>
        <end position="2010"/>
    </location>
</feature>
<keyword evidence="10 16" id="KW-1133">Transmembrane helix</keyword>
<organism evidence="18 19">
    <name type="scientific">Pomacea canaliculata</name>
    <name type="common">Golden apple snail</name>
    <dbReference type="NCBI Taxonomy" id="400727"/>
    <lineage>
        <taxon>Eukaryota</taxon>
        <taxon>Metazoa</taxon>
        <taxon>Spiralia</taxon>
        <taxon>Lophotrochozoa</taxon>
        <taxon>Mollusca</taxon>
        <taxon>Gastropoda</taxon>
        <taxon>Caenogastropoda</taxon>
        <taxon>Architaenioglossa</taxon>
        <taxon>Ampullarioidea</taxon>
        <taxon>Ampullariidae</taxon>
        <taxon>Pomacea</taxon>
    </lineage>
</organism>
<dbReference type="FunFam" id="2.60.40.60:FF:000181">
    <property type="entry name" value="Predicted protein"/>
    <property type="match status" value="1"/>
</dbReference>
<feature type="transmembrane region" description="Helical" evidence="16">
    <location>
        <begin position="3577"/>
        <end position="3600"/>
    </location>
</feature>
<dbReference type="FunFam" id="2.60.40.60:FF:000123">
    <property type="entry name" value="Protocadherin beta 4"/>
    <property type="match status" value="1"/>
</dbReference>
<comment type="caution">
    <text evidence="18">The sequence shown here is derived from an EMBL/GenBank/DDBJ whole genome shotgun (WGS) entry which is preliminary data.</text>
</comment>
<feature type="domain" description="Cadherin" evidence="17">
    <location>
        <begin position="121"/>
        <end position="215"/>
    </location>
</feature>
<evidence type="ECO:0000256" key="13">
    <source>
        <dbReference type="ARBA" id="ARBA00023180"/>
    </source>
</evidence>
<reference evidence="18 19" key="1">
    <citation type="submission" date="2018-04" db="EMBL/GenBank/DDBJ databases">
        <title>The genome of golden apple snail Pomacea canaliculata provides insight into stress tolerance and invasive adaptation.</title>
        <authorList>
            <person name="Liu C."/>
            <person name="Liu B."/>
            <person name="Ren Y."/>
            <person name="Zhang Y."/>
            <person name="Wang H."/>
            <person name="Li S."/>
            <person name="Jiang F."/>
            <person name="Yin L."/>
            <person name="Zhang G."/>
            <person name="Qian W."/>
            <person name="Fan W."/>
        </authorList>
    </citation>
    <scope>NUCLEOTIDE SEQUENCE [LARGE SCALE GENOMIC DNA]</scope>
    <source>
        <strain evidence="18">SZHN2017</strain>
        <tissue evidence="18">Muscle</tissue>
    </source>
</reference>
<evidence type="ECO:0000256" key="1">
    <source>
        <dbReference type="ARBA" id="ARBA00004251"/>
    </source>
</evidence>
<dbReference type="FunFam" id="2.60.40.60:FF:000104">
    <property type="entry name" value="cadherin-23 isoform X1"/>
    <property type="match status" value="1"/>
</dbReference>
<dbReference type="PANTHER" id="PTHR24027:SF438">
    <property type="entry name" value="CADHERIN 23"/>
    <property type="match status" value="1"/>
</dbReference>
<dbReference type="PROSITE" id="PS50268">
    <property type="entry name" value="CADHERIN_2"/>
    <property type="match status" value="31"/>
</dbReference>
<dbReference type="FunFam" id="2.60.40.60:FF:000024">
    <property type="entry name" value="FAT atypical cadherin 3"/>
    <property type="match status" value="1"/>
</dbReference>
<feature type="domain" description="Cadherin" evidence="17">
    <location>
        <begin position="216"/>
        <end position="329"/>
    </location>
</feature>
<dbReference type="SUPFAM" id="SSF49313">
    <property type="entry name" value="Cadherin-like"/>
    <property type="match status" value="32"/>
</dbReference>
<evidence type="ECO:0000256" key="9">
    <source>
        <dbReference type="ARBA" id="ARBA00022889"/>
    </source>
</evidence>
<keyword evidence="11 16" id="KW-0472">Membrane</keyword>
<feature type="domain" description="Cadherin" evidence="17">
    <location>
        <begin position="2696"/>
        <end position="2802"/>
    </location>
</feature>
<keyword evidence="5" id="KW-0479">Metal-binding</keyword>
<feature type="domain" description="Cadherin" evidence="17">
    <location>
        <begin position="3118"/>
        <end position="3225"/>
    </location>
</feature>
<dbReference type="CDD" id="cd11304">
    <property type="entry name" value="Cadherin_repeat"/>
    <property type="match status" value="30"/>
</dbReference>
<keyword evidence="6" id="KW-0732">Signal</keyword>
<feature type="domain" description="Cadherin" evidence="17">
    <location>
        <begin position="326"/>
        <end position="433"/>
    </location>
</feature>
<dbReference type="OrthoDB" id="6252479at2759"/>
<dbReference type="GO" id="GO:0045296">
    <property type="term" value="F:cadherin binding"/>
    <property type="evidence" value="ECO:0007669"/>
    <property type="project" value="TreeGrafter"/>
</dbReference>
<evidence type="ECO:0000256" key="2">
    <source>
        <dbReference type="ARBA" id="ARBA00022475"/>
    </source>
</evidence>
<evidence type="ECO:0000256" key="7">
    <source>
        <dbReference type="ARBA" id="ARBA00022737"/>
    </source>
</evidence>
<feature type="domain" description="Cadherin" evidence="17">
    <location>
        <begin position="2378"/>
        <end position="2482"/>
    </location>
</feature>
<feature type="domain" description="Cadherin" evidence="17">
    <location>
        <begin position="970"/>
        <end position="1071"/>
    </location>
</feature>
<feature type="domain" description="Cadherin" evidence="17">
    <location>
        <begin position="1696"/>
        <end position="1797"/>
    </location>
</feature>
<dbReference type="InterPro" id="IPR039808">
    <property type="entry name" value="Cadherin"/>
</dbReference>
<evidence type="ECO:0000256" key="15">
    <source>
        <dbReference type="SAM" id="MobiDB-lite"/>
    </source>
</evidence>
<protein>
    <recommendedName>
        <fullName evidence="17">Cadherin domain-containing protein</fullName>
    </recommendedName>
</protein>
<evidence type="ECO:0000256" key="11">
    <source>
        <dbReference type="ARBA" id="ARBA00023136"/>
    </source>
</evidence>
<feature type="domain" description="Cadherin" evidence="17">
    <location>
        <begin position="2210"/>
        <end position="2276"/>
    </location>
</feature>
<dbReference type="PROSITE" id="PS00232">
    <property type="entry name" value="CADHERIN_1"/>
    <property type="match status" value="13"/>
</dbReference>
<evidence type="ECO:0000256" key="8">
    <source>
        <dbReference type="ARBA" id="ARBA00022837"/>
    </source>
</evidence>
<dbReference type="EMBL" id="PZQS01000009">
    <property type="protein sequence ID" value="PVD24574.1"/>
    <property type="molecule type" value="Genomic_DNA"/>
</dbReference>
<keyword evidence="4 16" id="KW-0812">Transmembrane</keyword>
<feature type="domain" description="Cadherin" evidence="17">
    <location>
        <begin position="1071"/>
        <end position="1176"/>
    </location>
</feature>
<evidence type="ECO:0000256" key="6">
    <source>
        <dbReference type="ARBA" id="ARBA00022729"/>
    </source>
</evidence>
<feature type="domain" description="Cadherin" evidence="17">
    <location>
        <begin position="2492"/>
        <end position="2592"/>
    </location>
</feature>
<evidence type="ECO:0000256" key="5">
    <source>
        <dbReference type="ARBA" id="ARBA00022723"/>
    </source>
</evidence>
<feature type="domain" description="Cadherin" evidence="17">
    <location>
        <begin position="2272"/>
        <end position="2377"/>
    </location>
</feature>
<feature type="domain" description="Cadherin" evidence="17">
    <location>
        <begin position="1378"/>
        <end position="1487"/>
    </location>
</feature>
<dbReference type="Pfam" id="PF00028">
    <property type="entry name" value="Cadherin"/>
    <property type="match status" value="27"/>
</dbReference>